<evidence type="ECO:0000313" key="2">
    <source>
        <dbReference type="Proteomes" id="UP000654075"/>
    </source>
</evidence>
<gene>
    <name evidence="1" type="ORF">PGLA1383_LOCUS57480</name>
</gene>
<dbReference type="InterPro" id="IPR029063">
    <property type="entry name" value="SAM-dependent_MTases_sf"/>
</dbReference>
<organism evidence="1 2">
    <name type="scientific">Polarella glacialis</name>
    <name type="common">Dinoflagellate</name>
    <dbReference type="NCBI Taxonomy" id="89957"/>
    <lineage>
        <taxon>Eukaryota</taxon>
        <taxon>Sar</taxon>
        <taxon>Alveolata</taxon>
        <taxon>Dinophyceae</taxon>
        <taxon>Suessiales</taxon>
        <taxon>Suessiaceae</taxon>
        <taxon>Polarella</taxon>
    </lineage>
</organism>
<reference evidence="1" key="1">
    <citation type="submission" date="2021-02" db="EMBL/GenBank/DDBJ databases">
        <authorList>
            <person name="Dougan E. K."/>
            <person name="Rhodes N."/>
            <person name="Thang M."/>
            <person name="Chan C."/>
        </authorList>
    </citation>
    <scope>NUCLEOTIDE SEQUENCE</scope>
</reference>
<evidence type="ECO:0000313" key="1">
    <source>
        <dbReference type="EMBL" id="CAE8643110.1"/>
    </source>
</evidence>
<feature type="non-terminal residue" evidence="1">
    <location>
        <position position="185"/>
    </location>
</feature>
<keyword evidence="2" id="KW-1185">Reference proteome</keyword>
<dbReference type="Proteomes" id="UP000654075">
    <property type="component" value="Unassembled WGS sequence"/>
</dbReference>
<accession>A0A813I039</accession>
<dbReference type="EMBL" id="CAJNNV010033267">
    <property type="protein sequence ID" value="CAE8643110.1"/>
    <property type="molecule type" value="Genomic_DNA"/>
</dbReference>
<comment type="caution">
    <text evidence="1">The sequence shown here is derived from an EMBL/GenBank/DDBJ whole genome shotgun (WGS) entry which is preliminary data.</text>
</comment>
<dbReference type="AlphaFoldDB" id="A0A813I039"/>
<proteinExistence type="predicted"/>
<name>A0A813I039_POLGL</name>
<dbReference type="Gene3D" id="3.40.50.150">
    <property type="entry name" value="Vaccinia Virus protein VP39"/>
    <property type="match status" value="1"/>
</dbReference>
<sequence>MAQEVLDVQFTKGPFLNHLDFMKAVREPGWRADQFLEDGSLTRKMGKNAIRAMRRYLNGELEAFEGVLHAAFDRLAIGGRCLVVIQSGVEKSIVYKFLEMHEQPPRGSKSAASLSVSRLCQLYPLAATDLNYSVNHLAAEASLTSFERAMNPDATESVRLMVLEKAPRTLPKRSYIQPLTRPTDR</sequence>
<protein>
    <submittedName>
        <fullName evidence="1">Uncharacterized protein</fullName>
    </submittedName>
</protein>